<sequence length="113" mass="11824">MVWPHNEAVANATHKKGKRKSSSSSSGAKKRKKTTTSTSTSTASRSGTGSNDHVPLQVLPPVLPAASAHTALTPMKKCGVTKKLTPKRAPVQVDSPASPAAANTRSKKKLKLE</sequence>
<comment type="caution">
    <text evidence="2">The sequence shown here is derived from an EMBL/GenBank/DDBJ whole genome shotgun (WGS) entry which is preliminary data.</text>
</comment>
<organism evidence="2 3">
    <name type="scientific">Panicum virgatum</name>
    <name type="common">Blackwell switchgrass</name>
    <dbReference type="NCBI Taxonomy" id="38727"/>
    <lineage>
        <taxon>Eukaryota</taxon>
        <taxon>Viridiplantae</taxon>
        <taxon>Streptophyta</taxon>
        <taxon>Embryophyta</taxon>
        <taxon>Tracheophyta</taxon>
        <taxon>Spermatophyta</taxon>
        <taxon>Magnoliopsida</taxon>
        <taxon>Liliopsida</taxon>
        <taxon>Poales</taxon>
        <taxon>Poaceae</taxon>
        <taxon>PACMAD clade</taxon>
        <taxon>Panicoideae</taxon>
        <taxon>Panicodae</taxon>
        <taxon>Paniceae</taxon>
        <taxon>Panicinae</taxon>
        <taxon>Panicum</taxon>
        <taxon>Panicum sect. Hiantes</taxon>
    </lineage>
</organism>
<dbReference type="AlphaFoldDB" id="A0A8T0WI15"/>
<feature type="compositionally biased region" description="Low complexity" evidence="1">
    <location>
        <begin position="35"/>
        <end position="60"/>
    </location>
</feature>
<proteinExistence type="predicted"/>
<keyword evidence="3" id="KW-1185">Reference proteome</keyword>
<feature type="region of interest" description="Disordered" evidence="1">
    <location>
        <begin position="1"/>
        <end position="113"/>
    </location>
</feature>
<evidence type="ECO:0000313" key="3">
    <source>
        <dbReference type="Proteomes" id="UP000823388"/>
    </source>
</evidence>
<accession>A0A8T0WI15</accession>
<dbReference type="Proteomes" id="UP000823388">
    <property type="component" value="Chromosome 2K"/>
</dbReference>
<gene>
    <name evidence="2" type="ORF">PVAP13_2KG298347</name>
</gene>
<protein>
    <submittedName>
        <fullName evidence="2">Uncharacterized protein</fullName>
    </submittedName>
</protein>
<name>A0A8T0WI15_PANVG</name>
<evidence type="ECO:0000313" key="2">
    <source>
        <dbReference type="EMBL" id="KAG2644273.1"/>
    </source>
</evidence>
<dbReference type="EMBL" id="CM029039">
    <property type="protein sequence ID" value="KAG2644273.1"/>
    <property type="molecule type" value="Genomic_DNA"/>
</dbReference>
<evidence type="ECO:0000256" key="1">
    <source>
        <dbReference type="SAM" id="MobiDB-lite"/>
    </source>
</evidence>
<reference evidence="2" key="1">
    <citation type="submission" date="2020-05" db="EMBL/GenBank/DDBJ databases">
        <title>WGS assembly of Panicum virgatum.</title>
        <authorList>
            <person name="Lovell J.T."/>
            <person name="Jenkins J."/>
            <person name="Shu S."/>
            <person name="Juenger T.E."/>
            <person name="Schmutz J."/>
        </authorList>
    </citation>
    <scope>NUCLEOTIDE SEQUENCE</scope>
    <source>
        <strain evidence="2">AP13</strain>
    </source>
</reference>